<feature type="domain" description="Peptidase M13 N-terminal" evidence="4">
    <location>
        <begin position="158"/>
        <end position="480"/>
    </location>
</feature>
<dbReference type="PROSITE" id="PS51885">
    <property type="entry name" value="NEPRILYSIN"/>
    <property type="match status" value="1"/>
</dbReference>
<dbReference type="SMR" id="A0A811LR66"/>
<proteinExistence type="inferred from homology"/>
<dbReference type="Gene3D" id="1.10.1380.10">
    <property type="entry name" value="Neutral endopeptidase , domain2"/>
    <property type="match status" value="1"/>
</dbReference>
<dbReference type="InterPro" id="IPR042089">
    <property type="entry name" value="Peptidase_M13_dom_2"/>
</dbReference>
<dbReference type="AlphaFoldDB" id="A0A811LR66"/>
<feature type="transmembrane region" description="Helical" evidence="3">
    <location>
        <begin position="93"/>
        <end position="115"/>
    </location>
</feature>
<keyword evidence="3" id="KW-0812">Transmembrane</keyword>
<keyword evidence="3" id="KW-1133">Transmembrane helix</keyword>
<dbReference type="EMBL" id="CAJFDI010000005">
    <property type="protein sequence ID" value="CAD5232210.1"/>
    <property type="molecule type" value="Genomic_DNA"/>
</dbReference>
<dbReference type="GO" id="GO:0004222">
    <property type="term" value="F:metalloendopeptidase activity"/>
    <property type="evidence" value="ECO:0007669"/>
    <property type="project" value="InterPro"/>
</dbReference>
<gene>
    <name evidence="5" type="ORF">BXYJ_LOCUS12301</name>
</gene>
<name>A0A811LR66_BURXY</name>
<comment type="caution">
    <text evidence="5">The sequence shown here is derived from an EMBL/GenBank/DDBJ whole genome shotgun (WGS) entry which is preliminary data.</text>
</comment>
<dbReference type="Pfam" id="PF05649">
    <property type="entry name" value="Peptidase_M13_N"/>
    <property type="match status" value="1"/>
</dbReference>
<dbReference type="Gene3D" id="3.40.390.10">
    <property type="entry name" value="Collagenase (Catalytic Domain)"/>
    <property type="match status" value="1"/>
</dbReference>
<dbReference type="GO" id="GO:0005886">
    <property type="term" value="C:plasma membrane"/>
    <property type="evidence" value="ECO:0007669"/>
    <property type="project" value="TreeGrafter"/>
</dbReference>
<dbReference type="OrthoDB" id="6475849at2759"/>
<evidence type="ECO:0000313" key="6">
    <source>
        <dbReference type="Proteomes" id="UP000659654"/>
    </source>
</evidence>
<dbReference type="SUPFAM" id="SSF55486">
    <property type="entry name" value="Metalloproteases ('zincins'), catalytic domain"/>
    <property type="match status" value="2"/>
</dbReference>
<feature type="compositionally biased region" description="Pro residues" evidence="2">
    <location>
        <begin position="40"/>
        <end position="57"/>
    </location>
</feature>
<dbReference type="EMBL" id="CAJFCV020000005">
    <property type="protein sequence ID" value="CAG9124287.1"/>
    <property type="molecule type" value="Genomic_DNA"/>
</dbReference>
<evidence type="ECO:0000259" key="4">
    <source>
        <dbReference type="Pfam" id="PF05649"/>
    </source>
</evidence>
<accession>A0A811LR66</accession>
<feature type="region of interest" description="Disordered" evidence="2">
    <location>
        <begin position="31"/>
        <end position="57"/>
    </location>
</feature>
<protein>
    <submittedName>
        <fullName evidence="5">(pine wood nematode) hypothetical protein</fullName>
    </submittedName>
</protein>
<sequence length="688" mass="79330">MATRDGHTFRLEASESFRAWRLVPMPDNNDYSRPHASPRLPAPPPPPNRPRMTQPPKPSNIFFNPNFRFPSILKRTTLPVVKKTVPMQHCATVLIPIFLTMITVFVCLIVGLAFLTDGYSYCGDKEKTTQNEDSTCLSKDCIVHSGKLLSSLDEMADPCHNFFQYSCGHKKNDKREISSFEKKLKEKLEEKPRPSFPLPQRLLFDFYDSCMNEEHQNQLASHPSLVSKIGGWHLLQNAKFDNESAQFEKLEVNLHNYGIETLIVVKDDIISAPEFMQETFKEQNLHEFFLNVLTEMDVDIDLAQTAVEKALRLEAELIKAKKKGLSVKMKIKTLELDYPEVDWKVFFDSDDKILGLKRSIHANPSYLKKINQLKEDYETTINYQMIRFLFSLTPALPRKYRRHLKDLNDEIIPRWKKCINEIKQMLAVPLLKFSKKMIKSNVEDTVNIERLKLNVAHKLKSVDWIDLESKENLNDLLETLKITGFDSLNWDKIKEIYKKERLDPTSYFENVIILRQINAQVLESEKWSSLLSRGEVIFHADPPEIVLGPLTVMKMESMNRLHKEVSLTAEIYKVLFDQEAIKRLTKESQSILNAKTECFKNKSTHPVELFYTICAFETIKPESGKSVNLPGLGEFSTQKLFFLDYSTSECLEAQQSLNNVMQHLDGFAEAFSCAVGTVMNPKQKCNVL</sequence>
<dbReference type="InterPro" id="IPR008753">
    <property type="entry name" value="Peptidase_M13_N"/>
</dbReference>
<evidence type="ECO:0000256" key="1">
    <source>
        <dbReference type="ARBA" id="ARBA00007357"/>
    </source>
</evidence>
<dbReference type="PANTHER" id="PTHR11733">
    <property type="entry name" value="ZINC METALLOPROTEASE FAMILY M13 NEPRILYSIN-RELATED"/>
    <property type="match status" value="1"/>
</dbReference>
<dbReference type="Proteomes" id="UP000659654">
    <property type="component" value="Unassembled WGS sequence"/>
</dbReference>
<evidence type="ECO:0000313" key="5">
    <source>
        <dbReference type="EMBL" id="CAD5232210.1"/>
    </source>
</evidence>
<keyword evidence="6" id="KW-1185">Reference proteome</keyword>
<keyword evidence="3" id="KW-0472">Membrane</keyword>
<evidence type="ECO:0000256" key="2">
    <source>
        <dbReference type="SAM" id="MobiDB-lite"/>
    </source>
</evidence>
<comment type="similarity">
    <text evidence="1">Belongs to the peptidase M13 family.</text>
</comment>
<organism evidence="5 6">
    <name type="scientific">Bursaphelenchus xylophilus</name>
    <name type="common">Pinewood nematode worm</name>
    <name type="synonym">Aphelenchoides xylophilus</name>
    <dbReference type="NCBI Taxonomy" id="6326"/>
    <lineage>
        <taxon>Eukaryota</taxon>
        <taxon>Metazoa</taxon>
        <taxon>Ecdysozoa</taxon>
        <taxon>Nematoda</taxon>
        <taxon>Chromadorea</taxon>
        <taxon>Rhabditida</taxon>
        <taxon>Tylenchina</taxon>
        <taxon>Tylenchomorpha</taxon>
        <taxon>Aphelenchoidea</taxon>
        <taxon>Aphelenchoididae</taxon>
        <taxon>Bursaphelenchus</taxon>
    </lineage>
</organism>
<dbReference type="InterPro" id="IPR000718">
    <property type="entry name" value="Peptidase_M13"/>
</dbReference>
<reference evidence="5" key="1">
    <citation type="submission" date="2020-09" db="EMBL/GenBank/DDBJ databases">
        <authorList>
            <person name="Kikuchi T."/>
        </authorList>
    </citation>
    <scope>NUCLEOTIDE SEQUENCE</scope>
    <source>
        <strain evidence="5">Ka4C1</strain>
    </source>
</reference>
<dbReference type="InterPro" id="IPR024079">
    <property type="entry name" value="MetalloPept_cat_dom_sf"/>
</dbReference>
<dbReference type="GO" id="GO:0006508">
    <property type="term" value="P:proteolysis"/>
    <property type="evidence" value="ECO:0007669"/>
    <property type="project" value="InterPro"/>
</dbReference>
<dbReference type="PANTHER" id="PTHR11733:SF222">
    <property type="entry name" value="IP12942P"/>
    <property type="match status" value="1"/>
</dbReference>
<evidence type="ECO:0000256" key="3">
    <source>
        <dbReference type="SAM" id="Phobius"/>
    </source>
</evidence>
<dbReference type="Proteomes" id="UP000582659">
    <property type="component" value="Unassembled WGS sequence"/>
</dbReference>